<reference evidence="1" key="1">
    <citation type="journal article" date="2011" name="PLoS Biol.">
        <title>Gene gain and loss during evolution of obligate parasitism in the white rust pathogen of Arabidopsis thaliana.</title>
        <authorList>
            <person name="Kemen E."/>
            <person name="Gardiner A."/>
            <person name="Schultz-Larsen T."/>
            <person name="Kemen A.C."/>
            <person name="Balmuth A.L."/>
            <person name="Robert-Seilaniantz A."/>
            <person name="Bailey K."/>
            <person name="Holub E."/>
            <person name="Studholme D.J."/>
            <person name="Maclean D."/>
            <person name="Jones J.D."/>
        </authorList>
    </citation>
    <scope>NUCLEOTIDE SEQUENCE</scope>
</reference>
<proteinExistence type="predicted"/>
<dbReference type="AlphaFoldDB" id="F0W1C5"/>
<evidence type="ECO:0000313" key="1">
    <source>
        <dbReference type="EMBL" id="CCA14853.1"/>
    </source>
</evidence>
<accession>F0W1C5</accession>
<protein>
    <submittedName>
        <fullName evidence="1">AlNc14C6G894 protein</fullName>
    </submittedName>
</protein>
<sequence>MITEDEFIVLLEHAGLVESWQGTGEEFVRKEELLQWIESEGCEHFDDGFLGINATKMDADSFQPSSSSISSSLKAERILNSTLQKVWLLPVEMDNRDIQVTRYRLHLSTVEAYQMYLNKDLDVTTPQKCNHSVVQMVISSSFIRYSSSDIDSGGLKITEETEQKSSQDVQLCDKESEGGANNKRVYSPTKASSQEVRKQMWQECFPMCAPACRDAFFAFESKTVILYATLGLNLIQNGISTVPAFSRELKNIGLNASDRSIITRFLAKAFPCD</sequence>
<reference evidence="1" key="2">
    <citation type="submission" date="2011-02" db="EMBL/GenBank/DDBJ databases">
        <authorList>
            <person name="MacLean D."/>
        </authorList>
    </citation>
    <scope>NUCLEOTIDE SEQUENCE</scope>
</reference>
<organism evidence="1">
    <name type="scientific">Albugo laibachii Nc14</name>
    <dbReference type="NCBI Taxonomy" id="890382"/>
    <lineage>
        <taxon>Eukaryota</taxon>
        <taxon>Sar</taxon>
        <taxon>Stramenopiles</taxon>
        <taxon>Oomycota</taxon>
        <taxon>Peronosporomycetes</taxon>
        <taxon>Albuginales</taxon>
        <taxon>Albuginaceae</taxon>
        <taxon>Albugo</taxon>
    </lineage>
</organism>
<gene>
    <name evidence="1" type="primary">AlNc14C6G894</name>
    <name evidence="1" type="ORF">ALNC14_009960</name>
</gene>
<dbReference type="EMBL" id="FR824051">
    <property type="protein sequence ID" value="CCA14853.1"/>
    <property type="molecule type" value="Genomic_DNA"/>
</dbReference>
<dbReference type="HOGENOM" id="CLU_1167887_0_0_1"/>
<name>F0W1C5_9STRA</name>